<dbReference type="InterPro" id="IPR007169">
    <property type="entry name" value="RemA-like"/>
</dbReference>
<dbReference type="AlphaFoldDB" id="A0A852T961"/>
<dbReference type="EMBL" id="JACCBX010000004">
    <property type="protein sequence ID" value="NYE05253.1"/>
    <property type="molecule type" value="Genomic_DNA"/>
</dbReference>
<sequence length="106" mass="12046">MFRNWLTRPKYIIDDWMIIMSIKLINIGFGNIVSANRIISIVSPESAPIKRIIQDARDRGSLIDATYGRRTRAVIVMDSDHVILSAVQPETVAHRLADRDEIIDEG</sequence>
<dbReference type="NCBIfam" id="NF003315">
    <property type="entry name" value="PRK04323.1"/>
    <property type="match status" value="1"/>
</dbReference>
<name>A0A852T961_9BACI</name>
<dbReference type="HAMAP" id="MF_01503">
    <property type="entry name" value="RemA"/>
    <property type="match status" value="1"/>
</dbReference>
<protein>
    <recommendedName>
        <fullName evidence="1">Putative regulatory protein F4694_002006</fullName>
    </recommendedName>
</protein>
<comment type="caution">
    <text evidence="2">The sequence shown here is derived from an EMBL/GenBank/DDBJ whole genome shotgun (WGS) entry which is preliminary data.</text>
</comment>
<reference evidence="3" key="1">
    <citation type="submission" date="2020-07" db="EMBL/GenBank/DDBJ databases">
        <authorList>
            <person name="Partida-Martinez L."/>
            <person name="Huntemann M."/>
            <person name="Clum A."/>
            <person name="Wang J."/>
            <person name="Palaniappan K."/>
            <person name="Ritter S."/>
            <person name="Chen I.-M."/>
            <person name="Stamatis D."/>
            <person name="Reddy T."/>
            <person name="O'Malley R."/>
            <person name="Daum C."/>
            <person name="Shapiro N."/>
            <person name="Ivanova N."/>
            <person name="Kyrpides N."/>
            <person name="Woyke T."/>
        </authorList>
    </citation>
    <scope>NUCLEOTIDE SEQUENCE [LARGE SCALE GENOMIC DNA]</scope>
    <source>
        <strain evidence="3">AT2.8</strain>
    </source>
</reference>
<organism evidence="2 3">
    <name type="scientific">Neobacillus niacini</name>
    <dbReference type="NCBI Taxonomy" id="86668"/>
    <lineage>
        <taxon>Bacteria</taxon>
        <taxon>Bacillati</taxon>
        <taxon>Bacillota</taxon>
        <taxon>Bacilli</taxon>
        <taxon>Bacillales</taxon>
        <taxon>Bacillaceae</taxon>
        <taxon>Neobacillus</taxon>
    </lineage>
</organism>
<proteinExistence type="inferred from homology"/>
<dbReference type="Proteomes" id="UP000548423">
    <property type="component" value="Unassembled WGS sequence"/>
</dbReference>
<accession>A0A852T961</accession>
<evidence type="ECO:0000313" key="2">
    <source>
        <dbReference type="EMBL" id="NYE05253.1"/>
    </source>
</evidence>
<comment type="similarity">
    <text evidence="1">Belongs to the RemA family.</text>
</comment>
<dbReference type="NCBIfam" id="NF046064">
    <property type="entry name" value="MtxBflmRegRemA"/>
    <property type="match status" value="1"/>
</dbReference>
<dbReference type="PANTHER" id="PTHR38449:SF1">
    <property type="entry name" value="REGULATORY PROTEIN SSL2874-RELATED"/>
    <property type="match status" value="1"/>
</dbReference>
<evidence type="ECO:0000256" key="1">
    <source>
        <dbReference type="HAMAP-Rule" id="MF_01503"/>
    </source>
</evidence>
<dbReference type="PANTHER" id="PTHR38449">
    <property type="entry name" value="REGULATORY PROTEIN TM_1690-RELATED"/>
    <property type="match status" value="1"/>
</dbReference>
<gene>
    <name evidence="2" type="ORF">F4694_002006</name>
</gene>
<evidence type="ECO:0000313" key="3">
    <source>
        <dbReference type="Proteomes" id="UP000548423"/>
    </source>
</evidence>
<dbReference type="Pfam" id="PF04025">
    <property type="entry name" value="RemA-like"/>
    <property type="match status" value="1"/>
</dbReference>
<reference evidence="3" key="2">
    <citation type="submission" date="2020-08" db="EMBL/GenBank/DDBJ databases">
        <title>The Agave Microbiome: Exploring the role of microbial communities in plant adaptations to desert environments.</title>
        <authorList>
            <person name="Partida-Martinez L.P."/>
        </authorList>
    </citation>
    <scope>NUCLEOTIDE SEQUENCE [LARGE SCALE GENOMIC DNA]</scope>
    <source>
        <strain evidence="3">AT2.8</strain>
    </source>
</reference>